<feature type="signal peptide" evidence="3">
    <location>
        <begin position="1"/>
        <end position="16"/>
    </location>
</feature>
<keyword evidence="5" id="KW-1185">Reference proteome</keyword>
<dbReference type="Pfam" id="PF11018">
    <property type="entry name" value="Cuticle_3"/>
    <property type="match status" value="1"/>
</dbReference>
<feature type="chain" id="PRO_5047159566" evidence="3">
    <location>
        <begin position="17"/>
        <end position="124"/>
    </location>
</feature>
<keyword evidence="1" id="KW-0193">Cuticle</keyword>
<dbReference type="PANTHER" id="PTHR39068">
    <property type="entry name" value="LARVAL/PUPAL CUTICLE PROTEIN H1C-LIKE PROTEIN-RELATED"/>
    <property type="match status" value="1"/>
</dbReference>
<dbReference type="InterPro" id="IPR022727">
    <property type="entry name" value="Cuticle_C1"/>
</dbReference>
<evidence type="ECO:0000256" key="2">
    <source>
        <dbReference type="ARBA" id="ARBA00022737"/>
    </source>
</evidence>
<sequence>MYKILILSAFVAYAQAGLLAAPAAITSQQQNILRSWGNLGQVSTYSKTIDTPWSSVSKSDIRVSNPGLSAVAAPALIAQRAIAAPALISAPRAIAAPTLIGTAYSAAPAVSHVAVALSGLEYGW</sequence>
<dbReference type="PANTHER" id="PTHR39068:SF5">
    <property type="entry name" value="PUPAL CUTICLE PROTEIN C1B-LIKE PROTEIN"/>
    <property type="match status" value="1"/>
</dbReference>
<evidence type="ECO:0000313" key="5">
    <source>
        <dbReference type="Proteomes" id="UP001307889"/>
    </source>
</evidence>
<name>A0ABN7BBM0_9HEMI</name>
<gene>
    <name evidence="4" type="ORF">NTJ_14602</name>
</gene>
<keyword evidence="2" id="KW-0677">Repeat</keyword>
<proteinExistence type="predicted"/>
<evidence type="ECO:0000256" key="1">
    <source>
        <dbReference type="ARBA" id="ARBA00022460"/>
    </source>
</evidence>
<dbReference type="EMBL" id="AP028921">
    <property type="protein sequence ID" value="BET01785.1"/>
    <property type="molecule type" value="Genomic_DNA"/>
</dbReference>
<protein>
    <submittedName>
        <fullName evidence="4">Pupal cuticle protein C1</fullName>
    </submittedName>
</protein>
<reference evidence="4 5" key="1">
    <citation type="submission" date="2023-09" db="EMBL/GenBank/DDBJ databases">
        <title>Nesidiocoris tenuis whole genome shotgun sequence.</title>
        <authorList>
            <person name="Shibata T."/>
            <person name="Shimoda M."/>
            <person name="Kobayashi T."/>
            <person name="Uehara T."/>
        </authorList>
    </citation>
    <scope>NUCLEOTIDE SEQUENCE [LARGE SCALE GENOMIC DNA]</scope>
    <source>
        <strain evidence="4 5">Japan</strain>
    </source>
</reference>
<evidence type="ECO:0000313" key="4">
    <source>
        <dbReference type="EMBL" id="BET01785.1"/>
    </source>
</evidence>
<accession>A0ABN7BBM0</accession>
<dbReference type="Proteomes" id="UP001307889">
    <property type="component" value="Chromosome 13"/>
</dbReference>
<keyword evidence="3" id="KW-0732">Signal</keyword>
<organism evidence="4 5">
    <name type="scientific">Nesidiocoris tenuis</name>
    <dbReference type="NCBI Taxonomy" id="355587"/>
    <lineage>
        <taxon>Eukaryota</taxon>
        <taxon>Metazoa</taxon>
        <taxon>Ecdysozoa</taxon>
        <taxon>Arthropoda</taxon>
        <taxon>Hexapoda</taxon>
        <taxon>Insecta</taxon>
        <taxon>Pterygota</taxon>
        <taxon>Neoptera</taxon>
        <taxon>Paraneoptera</taxon>
        <taxon>Hemiptera</taxon>
        <taxon>Heteroptera</taxon>
        <taxon>Panheteroptera</taxon>
        <taxon>Cimicomorpha</taxon>
        <taxon>Miridae</taxon>
        <taxon>Dicyphina</taxon>
        <taxon>Nesidiocoris</taxon>
    </lineage>
</organism>
<evidence type="ECO:0000256" key="3">
    <source>
        <dbReference type="SAM" id="SignalP"/>
    </source>
</evidence>